<dbReference type="Pfam" id="PF02826">
    <property type="entry name" value="2-Hacid_dh_C"/>
    <property type="match status" value="1"/>
</dbReference>
<dbReference type="Proteomes" id="UP000235122">
    <property type="component" value="Unassembled WGS sequence"/>
</dbReference>
<proteinExistence type="predicted"/>
<dbReference type="Gene3D" id="3.40.50.720">
    <property type="entry name" value="NAD(P)-binding Rossmann-like Domain"/>
    <property type="match status" value="2"/>
</dbReference>
<reference evidence="4 5" key="1">
    <citation type="submission" date="2017-12" db="EMBL/GenBank/DDBJ databases">
        <title>Phylogenetic diversity of female urinary microbiome.</title>
        <authorList>
            <person name="Thomas-White K."/>
            <person name="Wolfe A.J."/>
        </authorList>
    </citation>
    <scope>NUCLEOTIDE SEQUENCE [LARGE SCALE GENOMIC DNA]</scope>
    <source>
        <strain evidence="4 5">UMB0402</strain>
    </source>
</reference>
<evidence type="ECO:0000313" key="5">
    <source>
        <dbReference type="Proteomes" id="UP000235122"/>
    </source>
</evidence>
<keyword evidence="5" id="KW-1185">Reference proteome</keyword>
<dbReference type="GO" id="GO:0051287">
    <property type="term" value="F:NAD binding"/>
    <property type="evidence" value="ECO:0007669"/>
    <property type="project" value="InterPro"/>
</dbReference>
<accession>A0A2I1INF4</accession>
<keyword evidence="1" id="KW-0560">Oxidoreductase</keyword>
<evidence type="ECO:0000256" key="1">
    <source>
        <dbReference type="ARBA" id="ARBA00023002"/>
    </source>
</evidence>
<dbReference type="AlphaFoldDB" id="A0A2I1INF4"/>
<organism evidence="4 5">
    <name type="scientific">Winkia neuii</name>
    <dbReference type="NCBI Taxonomy" id="33007"/>
    <lineage>
        <taxon>Bacteria</taxon>
        <taxon>Bacillati</taxon>
        <taxon>Actinomycetota</taxon>
        <taxon>Actinomycetes</taxon>
        <taxon>Actinomycetales</taxon>
        <taxon>Actinomycetaceae</taxon>
        <taxon>Winkia</taxon>
    </lineage>
</organism>
<comment type="caution">
    <text evidence="4">The sequence shown here is derived from an EMBL/GenBank/DDBJ whole genome shotgun (WGS) entry which is preliminary data.</text>
</comment>
<gene>
    <name evidence="4" type="ORF">CYJ19_03010</name>
</gene>
<sequence length="345" mass="37608">MGHNRSTQRVCLGVKMSFSNSGAPCPIGRFFPQRILLTTPLAAPLAEPLQKEFVRAQVRHVPNDELSREDFRWADTWVGFDLPSWTFAGEVSVKWFHSQSDGVDKSAPILAASGANYVLTHSVGDMPRRIGEYVLAYHLWLTRGGDLFRANEQTGAWDTDFFNNYVDPRAATVVVIGTGEVGCGVARVLSAYGIEAVGLNTSGRQVEEFSACYPLHEGAPHLRKATLVVSALPLTPATDKIISRDLLSNLNGAVFMNVGRGPTVDSDAVHWALDSGHLAKAVLDVHEVEPLPPSDWRWGHPQVVVTPHVSGPLTRSDIFEAFTECARSLAEGVLPDLAVDAKRGY</sequence>
<dbReference type="InterPro" id="IPR006140">
    <property type="entry name" value="D-isomer_DH_NAD-bd"/>
</dbReference>
<dbReference type="STRING" id="33007.HMPREF3198_01626"/>
<dbReference type="GO" id="GO:0016491">
    <property type="term" value="F:oxidoreductase activity"/>
    <property type="evidence" value="ECO:0007669"/>
    <property type="project" value="UniProtKB-KW"/>
</dbReference>
<dbReference type="EMBL" id="PKKO01000002">
    <property type="protein sequence ID" value="PKY72632.1"/>
    <property type="molecule type" value="Genomic_DNA"/>
</dbReference>
<evidence type="ECO:0000313" key="4">
    <source>
        <dbReference type="EMBL" id="PKY72632.1"/>
    </source>
</evidence>
<feature type="domain" description="D-isomer specific 2-hydroxyacid dehydrogenase NAD-binding" evidence="3">
    <location>
        <begin position="137"/>
        <end position="310"/>
    </location>
</feature>
<evidence type="ECO:0000256" key="2">
    <source>
        <dbReference type="ARBA" id="ARBA00023027"/>
    </source>
</evidence>
<name>A0A2I1INF4_9ACTO</name>
<dbReference type="SUPFAM" id="SSF51735">
    <property type="entry name" value="NAD(P)-binding Rossmann-fold domains"/>
    <property type="match status" value="1"/>
</dbReference>
<dbReference type="PANTHER" id="PTHR43333:SF1">
    <property type="entry name" value="D-ISOMER SPECIFIC 2-HYDROXYACID DEHYDROGENASE NAD-BINDING DOMAIN-CONTAINING PROTEIN"/>
    <property type="match status" value="1"/>
</dbReference>
<keyword evidence="2" id="KW-0520">NAD</keyword>
<evidence type="ECO:0000259" key="3">
    <source>
        <dbReference type="Pfam" id="PF02826"/>
    </source>
</evidence>
<dbReference type="PANTHER" id="PTHR43333">
    <property type="entry name" value="2-HACID_DH_C DOMAIN-CONTAINING PROTEIN"/>
    <property type="match status" value="1"/>
</dbReference>
<protein>
    <recommendedName>
        <fullName evidence="3">D-isomer specific 2-hydroxyacid dehydrogenase NAD-binding domain-containing protein</fullName>
    </recommendedName>
</protein>
<dbReference type="InterPro" id="IPR036291">
    <property type="entry name" value="NAD(P)-bd_dom_sf"/>
</dbReference>